<evidence type="ECO:0000313" key="7">
    <source>
        <dbReference type="Proteomes" id="UP000294823"/>
    </source>
</evidence>
<dbReference type="SUPFAM" id="SSF46785">
    <property type="entry name" value="Winged helix' DNA-binding domain"/>
    <property type="match status" value="1"/>
</dbReference>
<keyword evidence="7" id="KW-1185">Reference proteome</keyword>
<dbReference type="EMBL" id="SLTR01000005">
    <property type="protein sequence ID" value="TDB04198.1"/>
    <property type="molecule type" value="Genomic_DNA"/>
</dbReference>
<dbReference type="Pfam" id="PF03466">
    <property type="entry name" value="LysR_substrate"/>
    <property type="match status" value="1"/>
</dbReference>
<gene>
    <name evidence="6" type="ORF">E0702_05460</name>
</gene>
<dbReference type="Proteomes" id="UP000294823">
    <property type="component" value="Unassembled WGS sequence"/>
</dbReference>
<accession>A0ABY2D8E2</accession>
<dbReference type="Gene3D" id="1.10.10.10">
    <property type="entry name" value="Winged helix-like DNA-binding domain superfamily/Winged helix DNA-binding domain"/>
    <property type="match status" value="1"/>
</dbReference>
<dbReference type="RefSeq" id="WP_132041972.1">
    <property type="nucleotide sequence ID" value="NZ_SLTR01000005.1"/>
</dbReference>
<evidence type="ECO:0000313" key="6">
    <source>
        <dbReference type="EMBL" id="TDB04198.1"/>
    </source>
</evidence>
<dbReference type="InterPro" id="IPR050389">
    <property type="entry name" value="LysR-type_TF"/>
</dbReference>
<organism evidence="6 7">
    <name type="scientific">Halomonas marinisediminis</name>
    <dbReference type="NCBI Taxonomy" id="2546095"/>
    <lineage>
        <taxon>Bacteria</taxon>
        <taxon>Pseudomonadati</taxon>
        <taxon>Pseudomonadota</taxon>
        <taxon>Gammaproteobacteria</taxon>
        <taxon>Oceanospirillales</taxon>
        <taxon>Halomonadaceae</taxon>
        <taxon>Halomonas</taxon>
    </lineage>
</organism>
<dbReference type="SUPFAM" id="SSF53850">
    <property type="entry name" value="Periplasmic binding protein-like II"/>
    <property type="match status" value="1"/>
</dbReference>
<keyword evidence="2" id="KW-0805">Transcription regulation</keyword>
<evidence type="ECO:0000256" key="1">
    <source>
        <dbReference type="ARBA" id="ARBA00009437"/>
    </source>
</evidence>
<keyword evidence="4" id="KW-0804">Transcription</keyword>
<name>A0ABY2D8E2_9GAMM</name>
<protein>
    <submittedName>
        <fullName evidence="6">LysR family transcriptional regulator</fullName>
    </submittedName>
</protein>
<proteinExistence type="inferred from homology"/>
<evidence type="ECO:0000259" key="5">
    <source>
        <dbReference type="PROSITE" id="PS50931"/>
    </source>
</evidence>
<dbReference type="InterPro" id="IPR036390">
    <property type="entry name" value="WH_DNA-bd_sf"/>
</dbReference>
<dbReference type="PROSITE" id="PS50931">
    <property type="entry name" value="HTH_LYSR"/>
    <property type="match status" value="1"/>
</dbReference>
<sequence>MSLPDLNLIRVFVLLYETASVTSTAERLNVTQPSISYALARLRQQFDDRLFIRARHGMSPTMTARQLYPPLRDALGQLEATLESMQVFDPASCSQRFRLALTDLGEMALLPAIYQKLQKQAPCIELEVVPLEIDRVEEWLLSSRVNAVICSRPIMTESLEQCVILRDRYVCLGRTELLGPKPISLKKFLAIRHALVASSSGHGLAEDVMRRNGYQRKVSLEVPHFSVLPRLLLASDLLAIVPMQIAKEFIHDCKLDYHELPFSVPEFDVTLYWHAGYSRSPAQRWFCESIMNAIKEI</sequence>
<comment type="caution">
    <text evidence="6">The sequence shown here is derived from an EMBL/GenBank/DDBJ whole genome shotgun (WGS) entry which is preliminary data.</text>
</comment>
<dbReference type="PANTHER" id="PTHR30118:SF15">
    <property type="entry name" value="TRANSCRIPTIONAL REGULATORY PROTEIN"/>
    <property type="match status" value="1"/>
</dbReference>
<evidence type="ECO:0000256" key="2">
    <source>
        <dbReference type="ARBA" id="ARBA00023015"/>
    </source>
</evidence>
<dbReference type="InterPro" id="IPR000847">
    <property type="entry name" value="LysR_HTH_N"/>
</dbReference>
<dbReference type="PANTHER" id="PTHR30118">
    <property type="entry name" value="HTH-TYPE TRANSCRIPTIONAL REGULATOR LEUO-RELATED"/>
    <property type="match status" value="1"/>
</dbReference>
<keyword evidence="3" id="KW-0238">DNA-binding</keyword>
<dbReference type="Gene3D" id="3.40.190.10">
    <property type="entry name" value="Periplasmic binding protein-like II"/>
    <property type="match status" value="2"/>
</dbReference>
<dbReference type="CDD" id="cd08459">
    <property type="entry name" value="PBP2_DntR_NahR_LinR_like"/>
    <property type="match status" value="1"/>
</dbReference>
<evidence type="ECO:0000256" key="3">
    <source>
        <dbReference type="ARBA" id="ARBA00023125"/>
    </source>
</evidence>
<dbReference type="InterPro" id="IPR005119">
    <property type="entry name" value="LysR_subst-bd"/>
</dbReference>
<comment type="similarity">
    <text evidence="1">Belongs to the LysR transcriptional regulatory family.</text>
</comment>
<dbReference type="PRINTS" id="PR00039">
    <property type="entry name" value="HTHLYSR"/>
</dbReference>
<reference evidence="6 7" key="1">
    <citation type="submission" date="2019-03" db="EMBL/GenBank/DDBJ databases">
        <title>Halomonas marinisediminis sp. nov., a moderately halophilic bacterium isolated from the Bohai Gulf.</title>
        <authorList>
            <person name="Ji X."/>
        </authorList>
    </citation>
    <scope>NUCLEOTIDE SEQUENCE [LARGE SCALE GENOMIC DNA]</scope>
    <source>
        <strain evidence="6 7">204</strain>
    </source>
</reference>
<feature type="domain" description="HTH lysR-type" evidence="5">
    <location>
        <begin position="4"/>
        <end position="61"/>
    </location>
</feature>
<dbReference type="InterPro" id="IPR036388">
    <property type="entry name" value="WH-like_DNA-bd_sf"/>
</dbReference>
<dbReference type="Pfam" id="PF00126">
    <property type="entry name" value="HTH_1"/>
    <property type="match status" value="1"/>
</dbReference>
<evidence type="ECO:0000256" key="4">
    <source>
        <dbReference type="ARBA" id="ARBA00023163"/>
    </source>
</evidence>